<evidence type="ECO:0000313" key="4">
    <source>
        <dbReference type="Proteomes" id="UP001157974"/>
    </source>
</evidence>
<sequence length="722" mass="76580">MSKIGLVWCLLLVAVLGAPGTGTCAGEEAFKSFDVQIRTFTLRDFAGNVMGNATLEAVQRMRPTKSTCFRMNFNAHDPFTIVKLRTGIWVKGDSIPFSTKRFTKRRDFRDGETVTKARIDTCPTRIASIDTASCCDSDFEVVGYAVFGINQSNSLRRGWLASDFNCRQLRPGKAFQFACTVELECTPACPSDTCRIGSDCLTIGSPASSAALNCRPTEEVAVNDKGECTCRKCSNSQCFNSDSQTCAEISDFVATCAAGETLDPDADTCTCECAPTEGKCVHNSICGTDVASVSCPPTNEVAVNDKGECTCRKCSNSQCFNSDSQTCDEISDFVATCATGETLDPDADTCTCECAPTEGKCIYNGICGTDVASVSCPPTNEVAVNDKGECTCRKCSNSQCFNSDSQTCNEISDFVATCATGETLDPDADTCTCECAPTEGKCIYNGICGTDVASVSCPPTNEVAVNDKGECTCRKCSNSQCFNSDSQTCNEISDFVATCATGETLDPDADTCTCECAPTEGKCIYNGICGTDVASVSCPPTNELVVNGEGECICRECSDFECFNGLSCISHASALSVCPRPQGFDPEEAVCTCIVVTRCPLGQHLHYGMCKPLSCPSGQVLDATGFCRPGCSDFECFDGLSCISHASALSVCPRPQLSVRVLLLPGVLLASICTTGCVNLFLALLARFSTQPGSASPPDQITGFCKLLSYPPGQFYATYEGI</sequence>
<comment type="caution">
    <text evidence="3">The sequence shown here is derived from an EMBL/GenBank/DDBJ whole genome shotgun (WGS) entry which is preliminary data.</text>
</comment>
<keyword evidence="1" id="KW-0472">Membrane</keyword>
<gene>
    <name evidence="3" type="ORF">NDN08_004874</name>
</gene>
<protein>
    <submittedName>
        <fullName evidence="3">Uncharacterized protein</fullName>
    </submittedName>
</protein>
<feature type="chain" id="PRO_5043653413" evidence="2">
    <location>
        <begin position="18"/>
        <end position="722"/>
    </location>
</feature>
<feature type="transmembrane region" description="Helical" evidence="1">
    <location>
        <begin position="662"/>
        <end position="686"/>
    </location>
</feature>
<dbReference type="Proteomes" id="UP001157974">
    <property type="component" value="Unassembled WGS sequence"/>
</dbReference>
<accession>A0AAV8UIK8</accession>
<keyword evidence="4" id="KW-1185">Reference proteome</keyword>
<reference evidence="3 4" key="1">
    <citation type="journal article" date="2023" name="Nat. Commun.">
        <title>Origin of minicircular mitochondrial genomes in red algae.</title>
        <authorList>
            <person name="Lee Y."/>
            <person name="Cho C.H."/>
            <person name="Lee Y.M."/>
            <person name="Park S.I."/>
            <person name="Yang J.H."/>
            <person name="West J.A."/>
            <person name="Bhattacharya D."/>
            <person name="Yoon H.S."/>
        </authorList>
    </citation>
    <scope>NUCLEOTIDE SEQUENCE [LARGE SCALE GENOMIC DNA]</scope>
    <source>
        <strain evidence="3 4">CCMP1338</strain>
        <tissue evidence="3">Whole cell</tissue>
    </source>
</reference>
<name>A0AAV8UIK8_9RHOD</name>
<evidence type="ECO:0000256" key="2">
    <source>
        <dbReference type="SAM" id="SignalP"/>
    </source>
</evidence>
<keyword evidence="2" id="KW-0732">Signal</keyword>
<keyword evidence="1" id="KW-0812">Transmembrane</keyword>
<feature type="signal peptide" evidence="2">
    <location>
        <begin position="1"/>
        <end position="17"/>
    </location>
</feature>
<proteinExistence type="predicted"/>
<evidence type="ECO:0000313" key="3">
    <source>
        <dbReference type="EMBL" id="KAJ8901012.1"/>
    </source>
</evidence>
<dbReference type="EMBL" id="JAMWBK010000012">
    <property type="protein sequence ID" value="KAJ8901012.1"/>
    <property type="molecule type" value="Genomic_DNA"/>
</dbReference>
<evidence type="ECO:0000256" key="1">
    <source>
        <dbReference type="SAM" id="Phobius"/>
    </source>
</evidence>
<organism evidence="3 4">
    <name type="scientific">Rhodosorus marinus</name>
    <dbReference type="NCBI Taxonomy" id="101924"/>
    <lineage>
        <taxon>Eukaryota</taxon>
        <taxon>Rhodophyta</taxon>
        <taxon>Stylonematophyceae</taxon>
        <taxon>Stylonematales</taxon>
        <taxon>Stylonemataceae</taxon>
        <taxon>Rhodosorus</taxon>
    </lineage>
</organism>
<keyword evidence="1" id="KW-1133">Transmembrane helix</keyword>
<dbReference type="AlphaFoldDB" id="A0AAV8UIK8"/>